<evidence type="ECO:0000313" key="2">
    <source>
        <dbReference type="Proteomes" id="UP001451782"/>
    </source>
</evidence>
<sequence>MPTGTTVAFAGFMEVLFTSTPNANVSSAATLTVDMQSGATVGSATEFMGYVYNSETDTTELALYDGGITFLGGTLTGTSNGSTNIDIEIDGALDNGVQQFTITGNIDGPVYGPDANGIYASGSYFGIGQDITLTADGAPVYGSATLWALQE</sequence>
<dbReference type="AlphaFoldDB" id="A0AAN0M137"/>
<protein>
    <submittedName>
        <fullName evidence="1">Uncharacterized protein</fullName>
    </submittedName>
</protein>
<dbReference type="KEGG" id="yag:AABB28_15285"/>
<name>A0AAN0M137_9RHOB</name>
<accession>A0AAN0M137</accession>
<dbReference type="EMBL" id="CP151762">
    <property type="protein sequence ID" value="WZU63201.1"/>
    <property type="molecule type" value="Genomic_DNA"/>
</dbReference>
<reference evidence="1 2" key="1">
    <citation type="submission" date="2024-04" db="EMBL/GenBank/DDBJ databases">
        <title>Phylogenomic analyses of a clade within the roseobacter group suggest taxonomic reassignments of species of the genera Aestuariivita, Citreicella, Loktanella, Nautella, Pelagibaca, Ruegeria, Thalassobius, Thiobacimonas and Tropicibacter, and the proposal o.</title>
        <authorList>
            <person name="Jeon C.O."/>
        </authorList>
    </citation>
    <scope>NUCLEOTIDE SEQUENCE [LARGE SCALE GENOMIC DNA]</scope>
    <source>
        <strain evidence="1 2">G8-12</strain>
    </source>
</reference>
<keyword evidence="2" id="KW-1185">Reference proteome</keyword>
<organism evidence="1 2">
    <name type="scientific">Yoonia algicola</name>
    <dbReference type="NCBI Taxonomy" id="3137368"/>
    <lineage>
        <taxon>Bacteria</taxon>
        <taxon>Pseudomonadati</taxon>
        <taxon>Pseudomonadota</taxon>
        <taxon>Alphaproteobacteria</taxon>
        <taxon>Rhodobacterales</taxon>
        <taxon>Paracoccaceae</taxon>
        <taxon>Yoonia</taxon>
    </lineage>
</organism>
<proteinExistence type="predicted"/>
<dbReference type="RefSeq" id="WP_342069597.1">
    <property type="nucleotide sequence ID" value="NZ_CP151762.1"/>
</dbReference>
<gene>
    <name evidence="1" type="ORF">AABB28_15285</name>
</gene>
<evidence type="ECO:0000313" key="1">
    <source>
        <dbReference type="EMBL" id="WZU63201.1"/>
    </source>
</evidence>
<dbReference type="Proteomes" id="UP001451782">
    <property type="component" value="Chromosome"/>
</dbReference>